<evidence type="ECO:0000313" key="1">
    <source>
        <dbReference type="EMBL" id="KAK5841092.1"/>
    </source>
</evidence>
<keyword evidence="2" id="KW-1185">Reference proteome</keyword>
<name>A0ABR0QP52_GOSAR</name>
<dbReference type="Proteomes" id="UP001358586">
    <property type="component" value="Chromosome 3"/>
</dbReference>
<proteinExistence type="predicted"/>
<evidence type="ECO:0000313" key="2">
    <source>
        <dbReference type="Proteomes" id="UP001358586"/>
    </source>
</evidence>
<organism evidence="1 2">
    <name type="scientific">Gossypium arboreum</name>
    <name type="common">Tree cotton</name>
    <name type="synonym">Gossypium nanking</name>
    <dbReference type="NCBI Taxonomy" id="29729"/>
    <lineage>
        <taxon>Eukaryota</taxon>
        <taxon>Viridiplantae</taxon>
        <taxon>Streptophyta</taxon>
        <taxon>Embryophyta</taxon>
        <taxon>Tracheophyta</taxon>
        <taxon>Spermatophyta</taxon>
        <taxon>Magnoliopsida</taxon>
        <taxon>eudicotyledons</taxon>
        <taxon>Gunneridae</taxon>
        <taxon>Pentapetalae</taxon>
        <taxon>rosids</taxon>
        <taxon>malvids</taxon>
        <taxon>Malvales</taxon>
        <taxon>Malvaceae</taxon>
        <taxon>Malvoideae</taxon>
        <taxon>Gossypium</taxon>
    </lineage>
</organism>
<protein>
    <submittedName>
        <fullName evidence="1">Uncharacterized protein</fullName>
    </submittedName>
</protein>
<sequence>MKQNDENIGINMTKRTIKSHNSKLWGILDGLDQRYTILRGTRRDINQNHMSLIRFEISFNMLRKLREIITFES</sequence>
<dbReference type="EMBL" id="JARKNE010000003">
    <property type="protein sequence ID" value="KAK5841092.1"/>
    <property type="molecule type" value="Genomic_DNA"/>
</dbReference>
<gene>
    <name evidence="1" type="ORF">PVK06_010000</name>
</gene>
<comment type="caution">
    <text evidence="1">The sequence shown here is derived from an EMBL/GenBank/DDBJ whole genome shotgun (WGS) entry which is preliminary data.</text>
</comment>
<accession>A0ABR0QP52</accession>
<reference evidence="1 2" key="1">
    <citation type="submission" date="2023-03" db="EMBL/GenBank/DDBJ databases">
        <title>WGS of Gossypium arboreum.</title>
        <authorList>
            <person name="Yu D."/>
        </authorList>
    </citation>
    <scope>NUCLEOTIDE SEQUENCE [LARGE SCALE GENOMIC DNA]</scope>
    <source>
        <tissue evidence="1">Leaf</tissue>
    </source>
</reference>